<dbReference type="Proteomes" id="UP001476798">
    <property type="component" value="Unassembled WGS sequence"/>
</dbReference>
<reference evidence="1 2" key="1">
    <citation type="submission" date="2021-06" db="EMBL/GenBank/DDBJ databases">
        <authorList>
            <person name="Palmer J.M."/>
        </authorList>
    </citation>
    <scope>NUCLEOTIDE SEQUENCE [LARGE SCALE GENOMIC DNA]</scope>
    <source>
        <strain evidence="1 2">GA_2019</strain>
        <tissue evidence="1">Muscle</tissue>
    </source>
</reference>
<feature type="non-terminal residue" evidence="1">
    <location>
        <position position="1"/>
    </location>
</feature>
<sequence>AFMEDVKSRGPFIYSVLESAQAFLAQHPFQEPEETLADGKGLLPPYYMPTAAPAKMSHSFSPSEFI</sequence>
<name>A0ABV0NFD2_9TELE</name>
<comment type="caution">
    <text evidence="1">The sequence shown here is derived from an EMBL/GenBank/DDBJ whole genome shotgun (WGS) entry which is preliminary data.</text>
</comment>
<dbReference type="EMBL" id="JAHRIO010035483">
    <property type="protein sequence ID" value="MEQ2170078.1"/>
    <property type="molecule type" value="Genomic_DNA"/>
</dbReference>
<keyword evidence="2" id="KW-1185">Reference proteome</keyword>
<gene>
    <name evidence="1" type="primary">DRP2_2</name>
    <name evidence="1" type="ORF">GOODEAATRI_031647</name>
</gene>
<proteinExistence type="predicted"/>
<accession>A0ABV0NFD2</accession>
<evidence type="ECO:0000313" key="2">
    <source>
        <dbReference type="Proteomes" id="UP001476798"/>
    </source>
</evidence>
<organism evidence="1 2">
    <name type="scientific">Goodea atripinnis</name>
    <dbReference type="NCBI Taxonomy" id="208336"/>
    <lineage>
        <taxon>Eukaryota</taxon>
        <taxon>Metazoa</taxon>
        <taxon>Chordata</taxon>
        <taxon>Craniata</taxon>
        <taxon>Vertebrata</taxon>
        <taxon>Euteleostomi</taxon>
        <taxon>Actinopterygii</taxon>
        <taxon>Neopterygii</taxon>
        <taxon>Teleostei</taxon>
        <taxon>Neoteleostei</taxon>
        <taxon>Acanthomorphata</taxon>
        <taxon>Ovalentaria</taxon>
        <taxon>Atherinomorphae</taxon>
        <taxon>Cyprinodontiformes</taxon>
        <taxon>Goodeidae</taxon>
        <taxon>Goodea</taxon>
    </lineage>
</organism>
<protein>
    <submittedName>
        <fullName evidence="1">Dystrophin- protein 2</fullName>
    </submittedName>
</protein>
<evidence type="ECO:0000313" key="1">
    <source>
        <dbReference type="EMBL" id="MEQ2170078.1"/>
    </source>
</evidence>